<keyword evidence="3" id="KW-1185">Reference proteome</keyword>
<sequence>MDLSGGATTSTTNGVDSSEVLKLKRDHAQQREGLVLTKRPIATVKLFSLSVLQQLRRLSAYVIVHQHMVSAFCVFLLINITTLAILDGPHEKYVREVLAYLRFGIWWVGLGVASSIGLGSGLHTFVLYLGPHIALFTIRATQCGRVDLKCAPYDTPQFGLASSWQTKDCSLIGPPMYPRLVADGLDLYMVPLHKVLLQVQLEAVLWGLGTTLGELPPYFVSRAARLSGQRVKEFDDLMNPEESGSTGLFDLLKRWTILRFHEFGFFTILLFASVPNPLFDLAGIMCGQFLVPFWKFFLASLIGKALIKTHIQTVFIILACNAHLLEVIEAGLEWAILHVPAFAHLSPRIMSALGNAKDSFNGKVVAKPVHGSFSIAFVWNTIVLLMMAGFLASIITSMAQGFLMERQKQEMAALMELLSNNETKRCQNPKDF</sequence>
<evidence type="ECO:0000256" key="1">
    <source>
        <dbReference type="SAM" id="Phobius"/>
    </source>
</evidence>
<evidence type="ECO:0000313" key="2">
    <source>
        <dbReference type="EMBL" id="CAK9190214.1"/>
    </source>
</evidence>
<feature type="transmembrane region" description="Helical" evidence="1">
    <location>
        <begin position="105"/>
        <end position="129"/>
    </location>
</feature>
<name>A0ABP0TA15_9BRYO</name>
<feature type="transmembrane region" description="Helical" evidence="1">
    <location>
        <begin position="257"/>
        <end position="275"/>
    </location>
</feature>
<accession>A0ABP0TA15</accession>
<evidence type="ECO:0000313" key="3">
    <source>
        <dbReference type="Proteomes" id="UP001497512"/>
    </source>
</evidence>
<feature type="transmembrane region" description="Helical" evidence="1">
    <location>
        <begin position="58"/>
        <end position="85"/>
    </location>
</feature>
<feature type="transmembrane region" description="Helical" evidence="1">
    <location>
        <begin position="377"/>
        <end position="399"/>
    </location>
</feature>
<dbReference type="Proteomes" id="UP001497512">
    <property type="component" value="Chromosome 1"/>
</dbReference>
<organism evidence="2 3">
    <name type="scientific">Sphagnum troendelagicum</name>
    <dbReference type="NCBI Taxonomy" id="128251"/>
    <lineage>
        <taxon>Eukaryota</taxon>
        <taxon>Viridiplantae</taxon>
        <taxon>Streptophyta</taxon>
        <taxon>Embryophyta</taxon>
        <taxon>Bryophyta</taxon>
        <taxon>Sphagnophytina</taxon>
        <taxon>Sphagnopsida</taxon>
        <taxon>Sphagnales</taxon>
        <taxon>Sphagnaceae</taxon>
        <taxon>Sphagnum</taxon>
    </lineage>
</organism>
<feature type="transmembrane region" description="Helical" evidence="1">
    <location>
        <begin position="314"/>
        <end position="337"/>
    </location>
</feature>
<keyword evidence="1" id="KW-0812">Transmembrane</keyword>
<gene>
    <name evidence="2" type="ORF">CSSPTR1EN2_LOCUS764</name>
</gene>
<reference evidence="2 3" key="1">
    <citation type="submission" date="2024-02" db="EMBL/GenBank/DDBJ databases">
        <authorList>
            <consortium name="ELIXIR-Norway"/>
            <consortium name="Elixir Norway"/>
        </authorList>
    </citation>
    <scope>NUCLEOTIDE SEQUENCE [LARGE SCALE GENOMIC DNA]</scope>
</reference>
<proteinExistence type="predicted"/>
<feature type="transmembrane region" description="Helical" evidence="1">
    <location>
        <begin position="281"/>
        <end position="302"/>
    </location>
</feature>
<keyword evidence="1" id="KW-0472">Membrane</keyword>
<dbReference type="EMBL" id="OZ019893">
    <property type="protein sequence ID" value="CAK9190214.1"/>
    <property type="molecule type" value="Genomic_DNA"/>
</dbReference>
<evidence type="ECO:0008006" key="4">
    <source>
        <dbReference type="Google" id="ProtNLM"/>
    </source>
</evidence>
<protein>
    <recommendedName>
        <fullName evidence="4">Vacuole membrane protein 1</fullName>
    </recommendedName>
</protein>
<keyword evidence="1" id="KW-1133">Transmembrane helix</keyword>